<dbReference type="InterPro" id="IPR014710">
    <property type="entry name" value="RmlC-like_jellyroll"/>
</dbReference>
<proteinExistence type="predicted"/>
<sequence length="200" mass="23751">MRNEAHYYEQFYEILNRYSPISDDAFELLKPYLKLKCIPKGTLLQDNYTPAHAIYFICKGLLRTYYLHEQSTIYTKNLFMENYFSASVVSLLSGENSYLCIQALEPSTIIEINYEGYRHLIDTHDAFKNFYIRYLEQNWIIEKEKNEISLIIDNATIRYQNFLEKFPDIEKRVSQHHIASHLGITPTQLSRIRKSLNLCK</sequence>
<dbReference type="Proteomes" id="UP000217349">
    <property type="component" value="Chromosome"/>
</dbReference>
<dbReference type="RefSeq" id="WP_168171338.1">
    <property type="nucleotide sequence ID" value="NZ_CP023275.1"/>
</dbReference>
<organism evidence="1 2">
    <name type="scientific">Sulfurospirillum diekertiae</name>
    <dbReference type="NCBI Taxonomy" id="1854492"/>
    <lineage>
        <taxon>Bacteria</taxon>
        <taxon>Pseudomonadati</taxon>
        <taxon>Campylobacterota</taxon>
        <taxon>Epsilonproteobacteria</taxon>
        <taxon>Campylobacterales</taxon>
        <taxon>Sulfurospirillaceae</taxon>
        <taxon>Sulfurospirillum</taxon>
    </lineage>
</organism>
<evidence type="ECO:0000313" key="2">
    <source>
        <dbReference type="Proteomes" id="UP000217349"/>
    </source>
</evidence>
<dbReference type="AlphaFoldDB" id="A0A290HUP0"/>
<dbReference type="SUPFAM" id="SSF51206">
    <property type="entry name" value="cAMP-binding domain-like"/>
    <property type="match status" value="1"/>
</dbReference>
<protein>
    <submittedName>
        <fullName evidence="1">Uncharacterized protein</fullName>
    </submittedName>
</protein>
<name>A0A290HUP0_9BACT</name>
<gene>
    <name evidence="1" type="ORF">SJPD1_1270</name>
</gene>
<dbReference type="Gene3D" id="2.60.120.10">
    <property type="entry name" value="Jelly Rolls"/>
    <property type="match status" value="1"/>
</dbReference>
<dbReference type="KEGG" id="sulj:SJPD1_1270"/>
<dbReference type="EMBL" id="CP023275">
    <property type="protein sequence ID" value="ATB69380.1"/>
    <property type="molecule type" value="Genomic_DNA"/>
</dbReference>
<dbReference type="InterPro" id="IPR018490">
    <property type="entry name" value="cNMP-bd_dom_sf"/>
</dbReference>
<reference evidence="2" key="1">
    <citation type="submission" date="2017-09" db="EMBL/GenBank/DDBJ databases">
        <title>The complete genome of Sulfurospirillum sp. JPD-1.</title>
        <authorList>
            <person name="Goris T."/>
        </authorList>
    </citation>
    <scope>NUCLEOTIDE SEQUENCE [LARGE SCALE GENOMIC DNA]</scope>
    <source>
        <strain evidence="2">JPD-1</strain>
    </source>
</reference>
<accession>A0A290HUP0</accession>
<evidence type="ECO:0000313" key="1">
    <source>
        <dbReference type="EMBL" id="ATB69380.1"/>
    </source>
</evidence>